<dbReference type="PROSITE" id="PS00198">
    <property type="entry name" value="4FE4S_FER_1"/>
    <property type="match status" value="1"/>
</dbReference>
<dbReference type="Pfam" id="PF00037">
    <property type="entry name" value="Fer4"/>
    <property type="match status" value="1"/>
</dbReference>
<dbReference type="AlphaFoldDB" id="A0A660SFC9"/>
<keyword evidence="2" id="KW-0408">Iron</keyword>
<evidence type="ECO:0000256" key="4">
    <source>
        <dbReference type="SAM" id="Coils"/>
    </source>
</evidence>
<dbReference type="PROSITE" id="PS51379">
    <property type="entry name" value="4FE4S_FER_2"/>
    <property type="match status" value="1"/>
</dbReference>
<evidence type="ECO:0000313" key="6">
    <source>
        <dbReference type="EMBL" id="RKX69498.1"/>
    </source>
</evidence>
<organism evidence="6 7">
    <name type="scientific">candidate division WOR-3 bacterium</name>
    <dbReference type="NCBI Taxonomy" id="2052148"/>
    <lineage>
        <taxon>Bacteria</taxon>
        <taxon>Bacteria division WOR-3</taxon>
    </lineage>
</organism>
<dbReference type="Gene3D" id="3.30.70.20">
    <property type="match status" value="1"/>
</dbReference>
<evidence type="ECO:0000313" key="7">
    <source>
        <dbReference type="Proteomes" id="UP000268469"/>
    </source>
</evidence>
<dbReference type="GO" id="GO:0046872">
    <property type="term" value="F:metal ion binding"/>
    <property type="evidence" value="ECO:0007669"/>
    <property type="project" value="UniProtKB-KW"/>
</dbReference>
<dbReference type="SUPFAM" id="SSF54862">
    <property type="entry name" value="4Fe-4S ferredoxins"/>
    <property type="match status" value="1"/>
</dbReference>
<dbReference type="GO" id="GO:0051536">
    <property type="term" value="F:iron-sulfur cluster binding"/>
    <property type="evidence" value="ECO:0007669"/>
    <property type="project" value="UniProtKB-KW"/>
</dbReference>
<evidence type="ECO:0000256" key="3">
    <source>
        <dbReference type="ARBA" id="ARBA00023014"/>
    </source>
</evidence>
<comment type="caution">
    <text evidence="6">The sequence shown here is derived from an EMBL/GenBank/DDBJ whole genome shotgun (WGS) entry which is preliminary data.</text>
</comment>
<evidence type="ECO:0000256" key="1">
    <source>
        <dbReference type="ARBA" id="ARBA00022723"/>
    </source>
</evidence>
<feature type="coiled-coil region" evidence="4">
    <location>
        <begin position="29"/>
        <end position="56"/>
    </location>
</feature>
<keyword evidence="3" id="KW-0411">Iron-sulfur</keyword>
<feature type="domain" description="4Fe-4S ferredoxin-type" evidence="5">
    <location>
        <begin position="1"/>
        <end position="29"/>
    </location>
</feature>
<dbReference type="InterPro" id="IPR017900">
    <property type="entry name" value="4Fe4S_Fe_S_CS"/>
</dbReference>
<dbReference type="EMBL" id="QNBE01000081">
    <property type="protein sequence ID" value="RKX69498.1"/>
    <property type="molecule type" value="Genomic_DNA"/>
</dbReference>
<protein>
    <recommendedName>
        <fullName evidence="5">4Fe-4S ferredoxin-type domain-containing protein</fullName>
    </recommendedName>
</protein>
<evidence type="ECO:0000256" key="2">
    <source>
        <dbReference type="ARBA" id="ARBA00023004"/>
    </source>
</evidence>
<proteinExistence type="predicted"/>
<dbReference type="InterPro" id="IPR017896">
    <property type="entry name" value="4Fe4S_Fe-S-bd"/>
</dbReference>
<evidence type="ECO:0000259" key="5">
    <source>
        <dbReference type="PROSITE" id="PS51379"/>
    </source>
</evidence>
<name>A0A660SFC9_UNCW3</name>
<keyword evidence="1" id="KW-0479">Metal-binding</keyword>
<gene>
    <name evidence="6" type="ORF">DRP53_08000</name>
</gene>
<reference evidence="6 7" key="1">
    <citation type="submission" date="2018-06" db="EMBL/GenBank/DDBJ databases">
        <title>Extensive metabolic versatility and redundancy in microbially diverse, dynamic hydrothermal sediments.</title>
        <authorList>
            <person name="Dombrowski N."/>
            <person name="Teske A."/>
            <person name="Baker B.J."/>
        </authorList>
    </citation>
    <scope>NUCLEOTIDE SEQUENCE [LARGE SCALE GENOMIC DNA]</scope>
    <source>
        <strain evidence="6">B36_G15</strain>
    </source>
</reference>
<keyword evidence="4" id="KW-0175">Coiled coil</keyword>
<sequence>MIEIDPDRCVGCGRCTQVCPTGAIRLSNAPDLQARLDRLKGAIENLKFRLDQLQKRM</sequence>
<dbReference type="Proteomes" id="UP000268469">
    <property type="component" value="Unassembled WGS sequence"/>
</dbReference>
<accession>A0A660SFC9</accession>